<proteinExistence type="predicted"/>
<organism evidence="1">
    <name type="scientific">bioreactor metagenome</name>
    <dbReference type="NCBI Taxonomy" id="1076179"/>
    <lineage>
        <taxon>unclassified sequences</taxon>
        <taxon>metagenomes</taxon>
        <taxon>ecological metagenomes</taxon>
    </lineage>
</organism>
<comment type="caution">
    <text evidence="1">The sequence shown here is derived from an EMBL/GenBank/DDBJ whole genome shotgun (WGS) entry which is preliminary data.</text>
</comment>
<accession>A0A645DL08</accession>
<protein>
    <submittedName>
        <fullName evidence="1">Uncharacterized protein</fullName>
    </submittedName>
</protein>
<dbReference type="EMBL" id="VSSQ01037441">
    <property type="protein sequence ID" value="MPM90130.1"/>
    <property type="molecule type" value="Genomic_DNA"/>
</dbReference>
<dbReference type="AlphaFoldDB" id="A0A645DL08"/>
<gene>
    <name evidence="1" type="ORF">SDC9_137247</name>
</gene>
<reference evidence="1" key="1">
    <citation type="submission" date="2019-08" db="EMBL/GenBank/DDBJ databases">
        <authorList>
            <person name="Kucharzyk K."/>
            <person name="Murdoch R.W."/>
            <person name="Higgins S."/>
            <person name="Loffler F."/>
        </authorList>
    </citation>
    <scope>NUCLEOTIDE SEQUENCE</scope>
</reference>
<sequence length="49" mass="4993">MSVDKTEVRAPVVVVKSASGIILRNDIVVIANVTISAASALEVSAITAL</sequence>
<name>A0A645DL08_9ZZZZ</name>
<evidence type="ECO:0000313" key="1">
    <source>
        <dbReference type="EMBL" id="MPM90130.1"/>
    </source>
</evidence>